<organism evidence="5 6">
    <name type="scientific">Rhodococcus gannanensis</name>
    <dbReference type="NCBI Taxonomy" id="1960308"/>
    <lineage>
        <taxon>Bacteria</taxon>
        <taxon>Bacillati</taxon>
        <taxon>Actinomycetota</taxon>
        <taxon>Actinomycetes</taxon>
        <taxon>Mycobacteriales</taxon>
        <taxon>Nocardiaceae</taxon>
        <taxon>Rhodococcus</taxon>
    </lineage>
</organism>
<dbReference type="EMBL" id="JBHUFB010000010">
    <property type="protein sequence ID" value="MFD1812921.1"/>
    <property type="molecule type" value="Genomic_DNA"/>
</dbReference>
<dbReference type="PANTHER" id="PTHR46796:SF7">
    <property type="entry name" value="ARAC FAMILY TRANSCRIPTIONAL REGULATOR"/>
    <property type="match status" value="1"/>
</dbReference>
<dbReference type="RefSeq" id="WP_378485433.1">
    <property type="nucleotide sequence ID" value="NZ_JBHUFB010000010.1"/>
</dbReference>
<dbReference type="PROSITE" id="PS01124">
    <property type="entry name" value="HTH_ARAC_FAMILY_2"/>
    <property type="match status" value="1"/>
</dbReference>
<keyword evidence="2" id="KW-0238">DNA-binding</keyword>
<evidence type="ECO:0000313" key="6">
    <source>
        <dbReference type="Proteomes" id="UP001597286"/>
    </source>
</evidence>
<evidence type="ECO:0000256" key="1">
    <source>
        <dbReference type="ARBA" id="ARBA00023015"/>
    </source>
</evidence>
<evidence type="ECO:0000256" key="3">
    <source>
        <dbReference type="ARBA" id="ARBA00023163"/>
    </source>
</evidence>
<dbReference type="SUPFAM" id="SSF46689">
    <property type="entry name" value="Homeodomain-like"/>
    <property type="match status" value="2"/>
</dbReference>
<proteinExistence type="predicted"/>
<dbReference type="Pfam" id="PF12833">
    <property type="entry name" value="HTH_18"/>
    <property type="match status" value="1"/>
</dbReference>
<dbReference type="PROSITE" id="PS00041">
    <property type="entry name" value="HTH_ARAC_FAMILY_1"/>
    <property type="match status" value="1"/>
</dbReference>
<dbReference type="SMART" id="SM00342">
    <property type="entry name" value="HTH_ARAC"/>
    <property type="match status" value="1"/>
</dbReference>
<dbReference type="Gene3D" id="1.10.10.60">
    <property type="entry name" value="Homeodomain-like"/>
    <property type="match status" value="1"/>
</dbReference>
<keyword evidence="6" id="KW-1185">Reference proteome</keyword>
<dbReference type="Proteomes" id="UP001597286">
    <property type="component" value="Unassembled WGS sequence"/>
</dbReference>
<dbReference type="InterPro" id="IPR018062">
    <property type="entry name" value="HTH_AraC-typ_CS"/>
</dbReference>
<dbReference type="InterPro" id="IPR032783">
    <property type="entry name" value="AraC_lig"/>
</dbReference>
<dbReference type="InterPro" id="IPR050204">
    <property type="entry name" value="AraC_XylS_family_regulators"/>
</dbReference>
<dbReference type="InterPro" id="IPR011051">
    <property type="entry name" value="RmlC_Cupin_sf"/>
</dbReference>
<gene>
    <name evidence="5" type="ORF">ACFSJG_11900</name>
</gene>
<dbReference type="PANTHER" id="PTHR46796">
    <property type="entry name" value="HTH-TYPE TRANSCRIPTIONAL ACTIVATOR RHAS-RELATED"/>
    <property type="match status" value="1"/>
</dbReference>
<dbReference type="Pfam" id="PF12852">
    <property type="entry name" value="Cupin_6"/>
    <property type="match status" value="1"/>
</dbReference>
<evidence type="ECO:0000313" key="5">
    <source>
        <dbReference type="EMBL" id="MFD1812921.1"/>
    </source>
</evidence>
<comment type="caution">
    <text evidence="5">The sequence shown here is derived from an EMBL/GenBank/DDBJ whole genome shotgun (WGS) entry which is preliminary data.</text>
</comment>
<dbReference type="InterPro" id="IPR009057">
    <property type="entry name" value="Homeodomain-like_sf"/>
</dbReference>
<dbReference type="Gene3D" id="2.60.120.10">
    <property type="entry name" value="Jelly Rolls"/>
    <property type="match status" value="1"/>
</dbReference>
<name>A0ABW4P4H9_9NOCA</name>
<feature type="domain" description="HTH araC/xylS-type" evidence="4">
    <location>
        <begin position="203"/>
        <end position="301"/>
    </location>
</feature>
<reference evidence="6" key="1">
    <citation type="journal article" date="2019" name="Int. J. Syst. Evol. Microbiol.">
        <title>The Global Catalogue of Microorganisms (GCM) 10K type strain sequencing project: providing services to taxonomists for standard genome sequencing and annotation.</title>
        <authorList>
            <consortium name="The Broad Institute Genomics Platform"/>
            <consortium name="The Broad Institute Genome Sequencing Center for Infectious Disease"/>
            <person name="Wu L."/>
            <person name="Ma J."/>
        </authorList>
    </citation>
    <scope>NUCLEOTIDE SEQUENCE [LARGE SCALE GENOMIC DNA]</scope>
    <source>
        <strain evidence="6">DT72</strain>
    </source>
</reference>
<evidence type="ECO:0000256" key="2">
    <source>
        <dbReference type="ARBA" id="ARBA00023125"/>
    </source>
</evidence>
<keyword evidence="3" id="KW-0804">Transcription</keyword>
<keyword evidence="1" id="KW-0805">Transcription regulation</keyword>
<sequence>MHTDLLTAALQDFGMTGVFYAVSDLAEPWGIDMPPLPGTMIFHLVTEGSAVVVVDGVERRLEPGDVALVPRGTGHLLADSADTPGVPLFDLPREELTDRYERIRIDGGGAPCRLVCGAVSFSGLGVARLVRTLPPVLVTAGADAGWQRAALEVVAAESISPRPGSDVVTARLADVLVVQTIRSWLEQSTPRGWVAAVRDPAVGAALSAFHAEPDRPWTVESLAKAAGMSRSAFAVRFTDLMDEPVMAYVTSWRMDLAARLVRGGGLSLGRIAARVGYRSEAAFNRAFRRWHGCTPGAFARRGATFQEQIGGGVSVVPG</sequence>
<dbReference type="InterPro" id="IPR018060">
    <property type="entry name" value="HTH_AraC"/>
</dbReference>
<dbReference type="SUPFAM" id="SSF51182">
    <property type="entry name" value="RmlC-like cupins"/>
    <property type="match status" value="1"/>
</dbReference>
<evidence type="ECO:0000259" key="4">
    <source>
        <dbReference type="PROSITE" id="PS01124"/>
    </source>
</evidence>
<dbReference type="InterPro" id="IPR014710">
    <property type="entry name" value="RmlC-like_jellyroll"/>
</dbReference>
<accession>A0ABW4P4H9</accession>
<protein>
    <submittedName>
        <fullName evidence="5">AraC family transcriptional regulator</fullName>
    </submittedName>
</protein>